<evidence type="ECO:0000313" key="2">
    <source>
        <dbReference type="Proteomes" id="UP000000271"/>
    </source>
</evidence>
<evidence type="ECO:0000313" key="1">
    <source>
        <dbReference type="EMBL" id="ADI00686.1"/>
    </source>
</evidence>
<dbReference type="EMBL" id="CP001791">
    <property type="protein sequence ID" value="ADI00686.1"/>
    <property type="molecule type" value="Genomic_DNA"/>
</dbReference>
<dbReference type="InterPro" id="IPR012674">
    <property type="entry name" value="Calycin"/>
</dbReference>
<dbReference type="Gene3D" id="2.40.128.20">
    <property type="match status" value="1"/>
</dbReference>
<proteinExistence type="predicted"/>
<gene>
    <name evidence="1" type="ordered locus">Bsel_3204</name>
</gene>
<dbReference type="Proteomes" id="UP000000271">
    <property type="component" value="Chromosome"/>
</dbReference>
<dbReference type="KEGG" id="bse:Bsel_3204"/>
<dbReference type="HOGENOM" id="CLU_120388_2_1_9"/>
<dbReference type="eggNOG" id="COG4506">
    <property type="taxonomic scope" value="Bacteria"/>
</dbReference>
<name>D6Y199_BACIE</name>
<organism evidence="1 2">
    <name type="scientific">Bacillus selenitireducens (strain ATCC 700615 / DSM 15326 / MLS10)</name>
    <dbReference type="NCBI Taxonomy" id="439292"/>
    <lineage>
        <taxon>Bacteria</taxon>
        <taxon>Bacillati</taxon>
        <taxon>Bacillota</taxon>
        <taxon>Bacilli</taxon>
        <taxon>Bacillales</taxon>
        <taxon>Bacillaceae</taxon>
        <taxon>Salisediminibacterium</taxon>
    </lineage>
</organism>
<protein>
    <recommendedName>
        <fullName evidence="3">DUF1934 domain-containing protein</fullName>
    </recommendedName>
</protein>
<dbReference type="InterPro" id="IPR015231">
    <property type="entry name" value="DUF1934"/>
</dbReference>
<accession>D6Y199</accession>
<dbReference type="AlphaFoldDB" id="D6Y199"/>
<dbReference type="STRING" id="439292.Bsel_3204"/>
<dbReference type="SUPFAM" id="SSF50814">
    <property type="entry name" value="Lipocalins"/>
    <property type="match status" value="1"/>
</dbReference>
<reference evidence="1" key="1">
    <citation type="submission" date="2009-10" db="EMBL/GenBank/DDBJ databases">
        <title>Complete sequence of Bacillus selenitireducens MLS10.</title>
        <authorList>
            <consortium name="US DOE Joint Genome Institute"/>
            <person name="Lucas S."/>
            <person name="Copeland A."/>
            <person name="Lapidus A."/>
            <person name="Glavina del Rio T."/>
            <person name="Dalin E."/>
            <person name="Tice H."/>
            <person name="Bruce D."/>
            <person name="Goodwin L."/>
            <person name="Pitluck S."/>
            <person name="Sims D."/>
            <person name="Brettin T."/>
            <person name="Detter J.C."/>
            <person name="Han C."/>
            <person name="Larimer F."/>
            <person name="Land M."/>
            <person name="Hauser L."/>
            <person name="Kyrpides N."/>
            <person name="Ovchinnikova G."/>
            <person name="Stolz J."/>
        </authorList>
    </citation>
    <scope>NUCLEOTIDE SEQUENCE [LARGE SCALE GENOMIC DNA]</scope>
    <source>
        <strain evidence="1">MLS10</strain>
    </source>
</reference>
<keyword evidence="2" id="KW-1185">Reference proteome</keyword>
<evidence type="ECO:0008006" key="3">
    <source>
        <dbReference type="Google" id="ProtNLM"/>
    </source>
</evidence>
<sequence length="147" mass="16489">MTHKGQAVHVRIHTLITDGDRQESHTMEAGGRLLQGSGLLVIRFTEPKEAGERPTTQQIKCTESEMTVRRQGQVTMNQRFSEGVTTEGVYETPELRMPMETTTTRLSQEWDDVSGRGEIALSYDLVLQGEKTGRYDMTITLKEATAT</sequence>
<dbReference type="Pfam" id="PF09148">
    <property type="entry name" value="DUF1934"/>
    <property type="match status" value="1"/>
</dbReference>